<dbReference type="eggNOG" id="COG1227">
    <property type="taxonomic scope" value="Bacteria"/>
</dbReference>
<dbReference type="Gene3D" id="3.10.310.20">
    <property type="entry name" value="DHHA2 domain"/>
    <property type="match status" value="1"/>
</dbReference>
<dbReference type="GO" id="GO:0005737">
    <property type="term" value="C:cytoplasm"/>
    <property type="evidence" value="ECO:0007669"/>
    <property type="project" value="InterPro"/>
</dbReference>
<sequence length="546" mass="59811">MSQPIQTAKTYVFGHQKPDTDSICAALAYTAYKKAVGDENIVACRLGPVNKETQFVLDTFDVEAPQLIKSVKPQVSDINFNNSAMVTEDASVYKTMALIIDNPGRSLPVVDADQKLIGIVSLPDIMHAYTDSFTEDFLKRAETPYQNIIDLLEARVVGDNGAAVITGNLYDNSQLAKDAMLRPEDIILTTANDGALRQAFTFGSRTIIVSDTPAGTTPPIPRNYDGLVILTHKRPFQVIRLLSQGIPIKRYINRDAVEFFMLSETLEDVKSNMVSSSHSRFPVVDENGRVIATITKSSLIDFGRKRVILVDHNERTQSIAGLDDAEIAEVIDHHRIAEIATAAPLYMRVEPVGCTCTIITKMFNEKELLIPKAIAGLLLSAIISDTLLFNSPTCTDQDRAAAQQLGAIAGVNVKEYGRKMLIAGSNLSDMSVQQIIGADRKIFTMGDYKVAVSQINTGDYKALFEHLQALLDQMQANCEADDTDLAILMVTDIVLGGSELLVAGKHRELAHEAFGIEDEDISQFFPGMFSRKKQVVPPLMNAAALL</sequence>
<evidence type="ECO:0000256" key="2">
    <source>
        <dbReference type="ARBA" id="ARBA00012146"/>
    </source>
</evidence>
<dbReference type="AlphaFoldDB" id="E6MJ91"/>
<dbReference type="FunFam" id="3.90.1640.10:FF:000001">
    <property type="entry name" value="Probable manganese-dependent inorganic pyrophosphatase"/>
    <property type="match status" value="1"/>
</dbReference>
<dbReference type="OrthoDB" id="9766150at2"/>
<feature type="domain" description="CBS" evidence="9">
    <location>
        <begin position="78"/>
        <end position="135"/>
    </location>
</feature>
<dbReference type="InterPro" id="IPR004097">
    <property type="entry name" value="DHHA2"/>
</dbReference>
<dbReference type="NCBIfam" id="NF011442">
    <property type="entry name" value="PRK14869.1-4"/>
    <property type="match status" value="1"/>
</dbReference>
<dbReference type="Pfam" id="PF01368">
    <property type="entry name" value="DHH"/>
    <property type="match status" value="1"/>
</dbReference>
<dbReference type="EC" id="3.6.1.1" evidence="2"/>
<dbReference type="InterPro" id="IPR001667">
    <property type="entry name" value="DDH_dom"/>
</dbReference>
<evidence type="ECO:0000256" key="8">
    <source>
        <dbReference type="PROSITE-ProRule" id="PRU00703"/>
    </source>
</evidence>
<reference evidence="10 11" key="1">
    <citation type="submission" date="2010-12" db="EMBL/GenBank/DDBJ databases">
        <authorList>
            <person name="Muzny D."/>
            <person name="Qin X."/>
            <person name="Deng J."/>
            <person name="Jiang H."/>
            <person name="Liu Y."/>
            <person name="Qu J."/>
            <person name="Song X.-Z."/>
            <person name="Zhang L."/>
            <person name="Thornton R."/>
            <person name="Coyle M."/>
            <person name="Francisco L."/>
            <person name="Jackson L."/>
            <person name="Javaid M."/>
            <person name="Korchina V."/>
            <person name="Kovar C."/>
            <person name="Mata R."/>
            <person name="Mathew T."/>
            <person name="Ngo R."/>
            <person name="Nguyen L."/>
            <person name="Nguyen N."/>
            <person name="Okwuonu G."/>
            <person name="Ongeri F."/>
            <person name="Pham C."/>
            <person name="Simmons D."/>
            <person name="Wilczek-Boney K."/>
            <person name="Hale W."/>
            <person name="Jakkamsetti A."/>
            <person name="Pham P."/>
            <person name="Ruth R."/>
            <person name="San Lucas F."/>
            <person name="Warren J."/>
            <person name="Zhang J."/>
            <person name="Zhao Z."/>
            <person name="Zhou C."/>
            <person name="Zhu D."/>
            <person name="Lee S."/>
            <person name="Bess C."/>
            <person name="Blankenburg K."/>
            <person name="Forbes L."/>
            <person name="Fu Q."/>
            <person name="Gubbala S."/>
            <person name="Hirani K."/>
            <person name="Jayaseelan J.C."/>
            <person name="Lara F."/>
            <person name="Munidasa M."/>
            <person name="Palculict T."/>
            <person name="Patil S."/>
            <person name="Pu L.-L."/>
            <person name="Saada N."/>
            <person name="Tang L."/>
            <person name="Weissenberger G."/>
            <person name="Zhu Y."/>
            <person name="Hemphill L."/>
            <person name="Shang Y."/>
            <person name="Youmans B."/>
            <person name="Ayvaz T."/>
            <person name="Ross M."/>
            <person name="Santibanez J."/>
            <person name="Aqrawi P."/>
            <person name="Gross S."/>
            <person name="Joshi V."/>
            <person name="Fowler G."/>
            <person name="Nazareth L."/>
            <person name="Reid J."/>
            <person name="Worley K."/>
            <person name="Petrosino J."/>
            <person name="Highlander S."/>
            <person name="Gibbs R."/>
        </authorList>
    </citation>
    <scope>NUCLEOTIDE SEQUENCE [LARGE SCALE GENOMIC DNA]</scope>
    <source>
        <strain evidence="10 11">ATCC 23263</strain>
    </source>
</reference>
<evidence type="ECO:0000256" key="1">
    <source>
        <dbReference type="ARBA" id="ARBA00001936"/>
    </source>
</evidence>
<evidence type="ECO:0000256" key="6">
    <source>
        <dbReference type="ARBA" id="ARBA00032535"/>
    </source>
</evidence>
<evidence type="ECO:0000259" key="9">
    <source>
        <dbReference type="PROSITE" id="PS51371"/>
    </source>
</evidence>
<dbReference type="InterPro" id="IPR046342">
    <property type="entry name" value="CBS_dom_sf"/>
</dbReference>
<dbReference type="InterPro" id="IPR000644">
    <property type="entry name" value="CBS_dom"/>
</dbReference>
<organism evidence="10 11">
    <name type="scientific">Pseudoramibacter alactolyticus ATCC 23263</name>
    <dbReference type="NCBI Taxonomy" id="887929"/>
    <lineage>
        <taxon>Bacteria</taxon>
        <taxon>Bacillati</taxon>
        <taxon>Bacillota</taxon>
        <taxon>Clostridia</taxon>
        <taxon>Eubacteriales</taxon>
        <taxon>Eubacteriaceae</taxon>
        <taxon>Pseudoramibacter</taxon>
    </lineage>
</organism>
<dbReference type="HOGENOM" id="CLU_025243_1_0_9"/>
<dbReference type="GO" id="GO:0004427">
    <property type="term" value="F:inorganic diphosphate phosphatase activity"/>
    <property type="evidence" value="ECO:0007669"/>
    <property type="project" value="UniProtKB-EC"/>
</dbReference>
<dbReference type="SUPFAM" id="SSF54631">
    <property type="entry name" value="CBS-domain pair"/>
    <property type="match status" value="1"/>
</dbReference>
<proteinExistence type="predicted"/>
<gene>
    <name evidence="10" type="ORF">HMP0721_2076</name>
</gene>
<dbReference type="PANTHER" id="PTHR12112:SF22">
    <property type="entry name" value="MANGANESE-DEPENDENT INORGANIC PYROPHOSPHATASE-RELATED"/>
    <property type="match status" value="1"/>
</dbReference>
<dbReference type="GO" id="GO:0046872">
    <property type="term" value="F:metal ion binding"/>
    <property type="evidence" value="ECO:0007669"/>
    <property type="project" value="UniProtKB-KW"/>
</dbReference>
<keyword evidence="5" id="KW-0464">Manganese</keyword>
<comment type="caution">
    <text evidence="10">The sequence shown here is derived from an EMBL/GenBank/DDBJ whole genome shotgun (WGS) entry which is preliminary data.</text>
</comment>
<dbReference type="eggNOG" id="COG0517">
    <property type="taxonomic scope" value="Bacteria"/>
</dbReference>
<name>E6MJ91_9FIRM</name>
<dbReference type="Pfam" id="PF02833">
    <property type="entry name" value="DHHA2"/>
    <property type="match status" value="1"/>
</dbReference>
<comment type="catalytic activity">
    <reaction evidence="7">
        <text>diphosphate + H2O = 2 phosphate + H(+)</text>
        <dbReference type="Rhea" id="RHEA:24576"/>
        <dbReference type="ChEBI" id="CHEBI:15377"/>
        <dbReference type="ChEBI" id="CHEBI:15378"/>
        <dbReference type="ChEBI" id="CHEBI:33019"/>
        <dbReference type="ChEBI" id="CHEBI:43474"/>
        <dbReference type="EC" id="3.6.1.1"/>
    </reaction>
</comment>
<protein>
    <recommendedName>
        <fullName evidence="2">inorganic diphosphatase</fullName>
        <ecNumber evidence="2">3.6.1.1</ecNumber>
    </recommendedName>
    <alternativeName>
        <fullName evidence="6">Pyrophosphate phospho-hydrolase</fullName>
    </alternativeName>
</protein>
<keyword evidence="8" id="KW-0129">CBS domain</keyword>
<keyword evidence="3" id="KW-0479">Metal-binding</keyword>
<dbReference type="InterPro" id="IPR038222">
    <property type="entry name" value="DHHA2_dom_sf"/>
</dbReference>
<dbReference type="Gene3D" id="3.90.1640.10">
    <property type="entry name" value="inorganic pyrophosphatase (n-terminal core)"/>
    <property type="match status" value="2"/>
</dbReference>
<evidence type="ECO:0000256" key="7">
    <source>
        <dbReference type="ARBA" id="ARBA00047820"/>
    </source>
</evidence>
<dbReference type="RefSeq" id="WP_006599498.1">
    <property type="nucleotide sequence ID" value="NZ_GL622359.1"/>
</dbReference>
<evidence type="ECO:0000256" key="4">
    <source>
        <dbReference type="ARBA" id="ARBA00022801"/>
    </source>
</evidence>
<evidence type="ECO:0000256" key="3">
    <source>
        <dbReference type="ARBA" id="ARBA00022723"/>
    </source>
</evidence>
<dbReference type="Proteomes" id="UP000004754">
    <property type="component" value="Unassembled WGS sequence"/>
</dbReference>
<keyword evidence="11" id="KW-1185">Reference proteome</keyword>
<dbReference type="SUPFAM" id="SSF64182">
    <property type="entry name" value="DHH phosphoesterases"/>
    <property type="match status" value="1"/>
</dbReference>
<evidence type="ECO:0000313" key="11">
    <source>
        <dbReference type="Proteomes" id="UP000004754"/>
    </source>
</evidence>
<dbReference type="SMART" id="SM00116">
    <property type="entry name" value="CBS"/>
    <property type="match status" value="2"/>
</dbReference>
<evidence type="ECO:0000313" key="10">
    <source>
        <dbReference type="EMBL" id="EFV00911.1"/>
    </source>
</evidence>
<accession>E6MJ91</accession>
<dbReference type="NCBIfam" id="NF011443">
    <property type="entry name" value="PRK14869.1-5"/>
    <property type="match status" value="1"/>
</dbReference>
<keyword evidence="4" id="KW-0378">Hydrolase</keyword>
<dbReference type="Pfam" id="PF00571">
    <property type="entry name" value="CBS"/>
    <property type="match status" value="2"/>
</dbReference>
<dbReference type="InterPro" id="IPR038763">
    <property type="entry name" value="DHH_sf"/>
</dbReference>
<dbReference type="STRING" id="887929.HMP0721_2076"/>
<evidence type="ECO:0000256" key="5">
    <source>
        <dbReference type="ARBA" id="ARBA00023211"/>
    </source>
</evidence>
<comment type="cofactor">
    <cofactor evidence="1">
        <name>Mn(2+)</name>
        <dbReference type="ChEBI" id="CHEBI:29035"/>
    </cofactor>
</comment>
<dbReference type="NCBIfam" id="NF003877">
    <property type="entry name" value="PRK05427.1"/>
    <property type="match status" value="1"/>
</dbReference>
<dbReference type="SMART" id="SM01131">
    <property type="entry name" value="DHHA2"/>
    <property type="match status" value="1"/>
</dbReference>
<dbReference type="PROSITE" id="PS51371">
    <property type="entry name" value="CBS"/>
    <property type="match status" value="2"/>
</dbReference>
<dbReference type="EMBL" id="AEQN01000026">
    <property type="protein sequence ID" value="EFV00911.1"/>
    <property type="molecule type" value="Genomic_DNA"/>
</dbReference>
<feature type="domain" description="CBS" evidence="9">
    <location>
        <begin position="252"/>
        <end position="310"/>
    </location>
</feature>
<dbReference type="PANTHER" id="PTHR12112">
    <property type="entry name" value="BNIP - RELATED"/>
    <property type="match status" value="1"/>
</dbReference>